<dbReference type="AlphaFoldDB" id="I4DQK0"/>
<reference evidence="2" key="1">
    <citation type="journal article" date="2012" name="BMC Biol.">
        <title>Comprehensive microarray-based analysis for stage-specific larval camouflage pattern-associated genes in the swallowtail butterfly, Papilio xuthus.</title>
        <authorList>
            <person name="Futahashi R."/>
            <person name="Shirataki H."/>
            <person name="Narita T."/>
            <person name="Mita K."/>
            <person name="Fujiwara H."/>
        </authorList>
    </citation>
    <scope>NUCLEOTIDE SEQUENCE</scope>
    <source>
        <tissue evidence="2">Epidermis</tissue>
    </source>
</reference>
<feature type="compositionally biased region" description="Acidic residues" evidence="1">
    <location>
        <begin position="70"/>
        <end position="80"/>
    </location>
</feature>
<proteinExistence type="evidence at transcript level"/>
<feature type="non-terminal residue" evidence="2">
    <location>
        <position position="1"/>
    </location>
</feature>
<evidence type="ECO:0000256" key="1">
    <source>
        <dbReference type="SAM" id="MobiDB-lite"/>
    </source>
</evidence>
<feature type="compositionally biased region" description="Polar residues" evidence="1">
    <location>
        <begin position="32"/>
        <end position="62"/>
    </location>
</feature>
<dbReference type="EMBL" id="AK404320">
    <property type="protein sequence ID" value="BAM20190.1"/>
    <property type="molecule type" value="mRNA"/>
</dbReference>
<feature type="region of interest" description="Disordered" evidence="1">
    <location>
        <begin position="1"/>
        <end position="80"/>
    </location>
</feature>
<evidence type="ECO:0000313" key="2">
    <source>
        <dbReference type="EMBL" id="BAM20190.1"/>
    </source>
</evidence>
<organism evidence="2">
    <name type="scientific">Papilio xuthus</name>
    <name type="common">Asian swallowtail butterfly</name>
    <dbReference type="NCBI Taxonomy" id="66420"/>
    <lineage>
        <taxon>Eukaryota</taxon>
        <taxon>Metazoa</taxon>
        <taxon>Ecdysozoa</taxon>
        <taxon>Arthropoda</taxon>
        <taxon>Hexapoda</taxon>
        <taxon>Insecta</taxon>
        <taxon>Pterygota</taxon>
        <taxon>Neoptera</taxon>
        <taxon>Endopterygota</taxon>
        <taxon>Lepidoptera</taxon>
        <taxon>Glossata</taxon>
        <taxon>Ditrysia</taxon>
        <taxon>Papilionoidea</taxon>
        <taxon>Papilionidae</taxon>
        <taxon>Papilioninae</taxon>
        <taxon>Papilio</taxon>
    </lineage>
</organism>
<name>I4DQK0_PAPXU</name>
<sequence length="80" mass="8608">KLEANINVSESEKGDQISSKVDQSSIEKDITVKNNNETSKTVSSESNLTSNGDVSLHTTTLKQAGPIEVSEAEEDVKESK</sequence>
<accession>I4DQK0</accession>
<protein>
    <submittedName>
        <fullName evidence="2">Uncharacterized protein</fullName>
    </submittedName>
</protein>